<accession>A0A7J8BEU1</accession>
<dbReference type="Proteomes" id="UP000593571">
    <property type="component" value="Unassembled WGS sequence"/>
</dbReference>
<evidence type="ECO:0000313" key="2">
    <source>
        <dbReference type="Proteomes" id="UP000593571"/>
    </source>
</evidence>
<proteinExistence type="predicted"/>
<sequence>MTFPPSSGPCPELRSVLAVEGREGWRGRERGRTNFQRQCGRRNGLGIHFGPKVLFLHGVASRGDRPSPLVGSFPSQGAPCHPHRSALFHWPVHTGPSGPCGSICHPPLTAGPSAGWDFAGPPSHRPRWPSCWVPGSASPF</sequence>
<organism evidence="1 2">
    <name type="scientific">Rousettus aegyptiacus</name>
    <name type="common">Egyptian fruit bat</name>
    <name type="synonym">Pteropus aegyptiacus</name>
    <dbReference type="NCBI Taxonomy" id="9407"/>
    <lineage>
        <taxon>Eukaryota</taxon>
        <taxon>Metazoa</taxon>
        <taxon>Chordata</taxon>
        <taxon>Craniata</taxon>
        <taxon>Vertebrata</taxon>
        <taxon>Euteleostomi</taxon>
        <taxon>Mammalia</taxon>
        <taxon>Eutheria</taxon>
        <taxon>Laurasiatheria</taxon>
        <taxon>Chiroptera</taxon>
        <taxon>Yinpterochiroptera</taxon>
        <taxon>Pteropodoidea</taxon>
        <taxon>Pteropodidae</taxon>
        <taxon>Rousettinae</taxon>
        <taxon>Rousettus</taxon>
    </lineage>
</organism>
<name>A0A7J8BEU1_ROUAE</name>
<protein>
    <submittedName>
        <fullName evidence="1">Uncharacterized protein</fullName>
    </submittedName>
</protein>
<dbReference type="EMBL" id="JACASE010000017">
    <property type="protein sequence ID" value="KAF6397009.1"/>
    <property type="molecule type" value="Genomic_DNA"/>
</dbReference>
<keyword evidence="2" id="KW-1185">Reference proteome</keyword>
<comment type="caution">
    <text evidence="1">The sequence shown here is derived from an EMBL/GenBank/DDBJ whole genome shotgun (WGS) entry which is preliminary data.</text>
</comment>
<dbReference type="AlphaFoldDB" id="A0A7J8BEU1"/>
<gene>
    <name evidence="1" type="ORF">HJG63_009686</name>
</gene>
<evidence type="ECO:0000313" key="1">
    <source>
        <dbReference type="EMBL" id="KAF6397009.1"/>
    </source>
</evidence>
<reference evidence="1 2" key="1">
    <citation type="journal article" date="2020" name="Nature">
        <title>Six reference-quality genomes reveal evolution of bat adaptations.</title>
        <authorList>
            <person name="Jebb D."/>
            <person name="Huang Z."/>
            <person name="Pippel M."/>
            <person name="Hughes G.M."/>
            <person name="Lavrichenko K."/>
            <person name="Devanna P."/>
            <person name="Winkler S."/>
            <person name="Jermiin L.S."/>
            <person name="Skirmuntt E.C."/>
            <person name="Katzourakis A."/>
            <person name="Burkitt-Gray L."/>
            <person name="Ray D.A."/>
            <person name="Sullivan K.A.M."/>
            <person name="Roscito J.G."/>
            <person name="Kirilenko B.M."/>
            <person name="Davalos L.M."/>
            <person name="Corthals A.P."/>
            <person name="Power M.L."/>
            <person name="Jones G."/>
            <person name="Ransome R.D."/>
            <person name="Dechmann D.K.N."/>
            <person name="Locatelli A.G."/>
            <person name="Puechmaille S.J."/>
            <person name="Fedrigo O."/>
            <person name="Jarvis E.D."/>
            <person name="Hiller M."/>
            <person name="Vernes S.C."/>
            <person name="Myers E.W."/>
            <person name="Teeling E.C."/>
        </authorList>
    </citation>
    <scope>NUCLEOTIDE SEQUENCE [LARGE SCALE GENOMIC DNA]</scope>
    <source>
        <strain evidence="1">MRouAeg1</strain>
        <tissue evidence="1">Muscle</tissue>
    </source>
</reference>